<organism evidence="1 2">
    <name type="scientific">Fusarium oxysporum</name>
    <name type="common">Fusarium vascular wilt</name>
    <dbReference type="NCBI Taxonomy" id="5507"/>
    <lineage>
        <taxon>Eukaryota</taxon>
        <taxon>Fungi</taxon>
        <taxon>Dikarya</taxon>
        <taxon>Ascomycota</taxon>
        <taxon>Pezizomycotina</taxon>
        <taxon>Sordariomycetes</taxon>
        <taxon>Hypocreomycetidae</taxon>
        <taxon>Hypocreales</taxon>
        <taxon>Nectriaceae</taxon>
        <taxon>Fusarium</taxon>
        <taxon>Fusarium oxysporum species complex</taxon>
    </lineage>
</organism>
<dbReference type="VEuPathDB" id="FungiDB:FOMG_16446"/>
<reference evidence="2" key="1">
    <citation type="submission" date="2016-09" db="EMBL/GenBank/DDBJ databases">
        <authorList>
            <person name="Guldener U."/>
        </authorList>
    </citation>
    <scope>NUCLEOTIDE SEQUENCE [LARGE SCALE GENOMIC DNA]</scope>
    <source>
        <strain evidence="2">V64-1</strain>
    </source>
</reference>
<protein>
    <submittedName>
        <fullName evidence="1">Uncharacterized protein</fullName>
    </submittedName>
</protein>
<evidence type="ECO:0000313" key="2">
    <source>
        <dbReference type="Proteomes" id="UP000219369"/>
    </source>
</evidence>
<dbReference type="OrthoDB" id="4976371at2759"/>
<name>A0A2H3TG58_FUSOX</name>
<dbReference type="VEuPathDB" id="FungiDB:FOC1_g10000767"/>
<dbReference type="EMBL" id="FMJY01000007">
    <property type="protein sequence ID" value="SCO87683.1"/>
    <property type="molecule type" value="Genomic_DNA"/>
</dbReference>
<accession>A0A2H3TG58</accession>
<dbReference type="AlphaFoldDB" id="A0A2H3TG58"/>
<gene>
    <name evidence="1" type="ORF">FRV6_11810</name>
</gene>
<evidence type="ECO:0000313" key="1">
    <source>
        <dbReference type="EMBL" id="SCO87683.1"/>
    </source>
</evidence>
<dbReference type="VEuPathDB" id="FungiDB:FOZG_17292"/>
<dbReference type="VEuPathDB" id="FungiDB:FOC4_h10017049"/>
<dbReference type="VEuPathDB" id="FungiDB:FOXG_21781"/>
<proteinExistence type="predicted"/>
<dbReference type="Proteomes" id="UP000219369">
    <property type="component" value="Unassembled WGS sequence"/>
</dbReference>
<dbReference type="VEuPathDB" id="FungiDB:FOIG_16104"/>
<sequence>MIFFRKKTLCVPIYRQPHEVKEAAKKKLESLTNLSSVPWINPSTIFFNNEGLFSLKATNNGFLKVHVQQKLLSVVNLFHSPECTTSEREQRLHYARRRLLISIMAHAWLWGRPKVLDSQGNPVALQDIKVLAPERILAFLRDTRIHRESCPCEDIQGFLETVQEVPLPKDKSRWNMMAFTACLWWDNLHDLEDGMWCSCRIGPGRQSMTNAIDLARESLPPYHEAYLPPYYQVCPVERQDKEDSKS</sequence>